<evidence type="ECO:0000256" key="1">
    <source>
        <dbReference type="SAM" id="MobiDB-lite"/>
    </source>
</evidence>
<evidence type="ECO:0000313" key="2">
    <source>
        <dbReference type="EMBL" id="KAF6199467.1"/>
    </source>
</evidence>
<protein>
    <submittedName>
        <fullName evidence="2">Uncharacterized protein</fullName>
    </submittedName>
</protein>
<dbReference type="EMBL" id="WIXP02000015">
    <property type="protein sequence ID" value="KAF6199467.1"/>
    <property type="molecule type" value="Genomic_DNA"/>
</dbReference>
<gene>
    <name evidence="2" type="ORF">GE061_007493</name>
</gene>
<proteinExistence type="predicted"/>
<reference evidence="2" key="1">
    <citation type="journal article" date="2021" name="Mol. Ecol. Resour.">
        <title>Apolygus lucorum genome provides insights into omnivorousness and mesophyll feeding.</title>
        <authorList>
            <person name="Liu Y."/>
            <person name="Liu H."/>
            <person name="Wang H."/>
            <person name="Huang T."/>
            <person name="Liu B."/>
            <person name="Yang B."/>
            <person name="Yin L."/>
            <person name="Li B."/>
            <person name="Zhang Y."/>
            <person name="Zhang S."/>
            <person name="Jiang F."/>
            <person name="Zhang X."/>
            <person name="Ren Y."/>
            <person name="Wang B."/>
            <person name="Wang S."/>
            <person name="Lu Y."/>
            <person name="Wu K."/>
            <person name="Fan W."/>
            <person name="Wang G."/>
        </authorList>
    </citation>
    <scope>NUCLEOTIDE SEQUENCE</scope>
    <source>
        <strain evidence="2">12Hb</strain>
    </source>
</reference>
<organism evidence="2 3">
    <name type="scientific">Apolygus lucorum</name>
    <name type="common">Small green plant bug</name>
    <name type="synonym">Lygocoris lucorum</name>
    <dbReference type="NCBI Taxonomy" id="248454"/>
    <lineage>
        <taxon>Eukaryota</taxon>
        <taxon>Metazoa</taxon>
        <taxon>Ecdysozoa</taxon>
        <taxon>Arthropoda</taxon>
        <taxon>Hexapoda</taxon>
        <taxon>Insecta</taxon>
        <taxon>Pterygota</taxon>
        <taxon>Neoptera</taxon>
        <taxon>Paraneoptera</taxon>
        <taxon>Hemiptera</taxon>
        <taxon>Heteroptera</taxon>
        <taxon>Panheteroptera</taxon>
        <taxon>Cimicomorpha</taxon>
        <taxon>Miridae</taxon>
        <taxon>Mirini</taxon>
        <taxon>Apolygus</taxon>
    </lineage>
</organism>
<feature type="region of interest" description="Disordered" evidence="1">
    <location>
        <begin position="1"/>
        <end position="29"/>
    </location>
</feature>
<name>A0A8S9WS19_APOLU</name>
<comment type="caution">
    <text evidence="2">The sequence shown here is derived from an EMBL/GenBank/DDBJ whole genome shotgun (WGS) entry which is preliminary data.</text>
</comment>
<accession>A0A8S9WS19</accession>
<keyword evidence="3" id="KW-1185">Reference proteome</keyword>
<evidence type="ECO:0000313" key="3">
    <source>
        <dbReference type="Proteomes" id="UP000466442"/>
    </source>
</evidence>
<dbReference type="AlphaFoldDB" id="A0A8S9WS19"/>
<sequence>MFSAPVVKGDNITAPEGSKGFKGRSQRQIDLSAPVSPWQRVGAASSSLDPEPAASHLIPSVFQTCLQRSPPSTCFPPPRLLDFLKVNVVTTRFCSHNAADGYSANTLTDNPELILP</sequence>
<dbReference type="Proteomes" id="UP000466442">
    <property type="component" value="Unassembled WGS sequence"/>
</dbReference>